<dbReference type="Gene3D" id="4.10.240.10">
    <property type="entry name" value="Zn(2)-C6 fungal-type DNA-binding domain"/>
    <property type="match status" value="1"/>
</dbReference>
<sequence length="521" mass="58351">MVGLPNRTGRCTICKRMKIKCDLSRPACSRCRQLGRRCEYPIVQQGQIFINRDVTNPFVKALDVFSNASKTKLREKSVPKQAAVSYACHFETLKHSIPNSPDPDPVYMVQLLSNFMGVYHPEVAQDPIRAGQTPASWVHLLPDITLTDSAYNASLAALCVEQLGSWYHDPVLVRDSSRLYGSALRELRKTIGGRKLVAPDATLANVVLLSTYEQFSSSAGQDSRWASHVQGGSHLLQLLGPGVHETPVGRLLFAKLRTMIIFHACRTRQTSILIGLQWPHRVDIGETHGLYCHLQDLMTQLPAIMELLDKTAERSGLVQLLQSCLSLNEQLLAWNEKLSDQVHGQLYWIVPSVARSPADDPVLGRIFPLAFQFPNLGIAQLLLMYWSMLVLLYRTIQDIQKRLKKQLASDASIQQSSGHQDRDRSELCSDHSHPSNEQISLLANNISQSFEYCYHTKSGTHGLQSTIFPRWVAQSFYESQSDKGQELAWCSELGNMTAPDSQFDLFVMKLGDNGSEGSCRD</sequence>
<dbReference type="AlphaFoldDB" id="A0A0C3GBQ1"/>
<evidence type="ECO:0000259" key="4">
    <source>
        <dbReference type="PROSITE" id="PS50048"/>
    </source>
</evidence>
<name>A0A0C3GBQ1_OIDMZ</name>
<dbReference type="Pfam" id="PF11951">
    <property type="entry name" value="Fungal_trans_2"/>
    <property type="match status" value="1"/>
</dbReference>
<dbReference type="InterPro" id="IPR053178">
    <property type="entry name" value="Osmoadaptation_assoc"/>
</dbReference>
<dbReference type="SMART" id="SM00066">
    <property type="entry name" value="GAL4"/>
    <property type="match status" value="1"/>
</dbReference>
<dbReference type="OrthoDB" id="4491390at2759"/>
<dbReference type="InterPro" id="IPR021858">
    <property type="entry name" value="Fun_TF"/>
</dbReference>
<evidence type="ECO:0000256" key="3">
    <source>
        <dbReference type="SAM" id="Phobius"/>
    </source>
</evidence>
<proteinExistence type="predicted"/>
<dbReference type="InterPro" id="IPR036864">
    <property type="entry name" value="Zn2-C6_fun-type_DNA-bd_sf"/>
</dbReference>
<reference evidence="6" key="2">
    <citation type="submission" date="2015-01" db="EMBL/GenBank/DDBJ databases">
        <title>Evolutionary Origins and Diversification of the Mycorrhizal Mutualists.</title>
        <authorList>
            <consortium name="DOE Joint Genome Institute"/>
            <consortium name="Mycorrhizal Genomics Consortium"/>
            <person name="Kohler A."/>
            <person name="Kuo A."/>
            <person name="Nagy L.G."/>
            <person name="Floudas D."/>
            <person name="Copeland A."/>
            <person name="Barry K.W."/>
            <person name="Cichocki N."/>
            <person name="Veneault-Fourrey C."/>
            <person name="LaButti K."/>
            <person name="Lindquist E.A."/>
            <person name="Lipzen A."/>
            <person name="Lundell T."/>
            <person name="Morin E."/>
            <person name="Murat C."/>
            <person name="Riley R."/>
            <person name="Ohm R."/>
            <person name="Sun H."/>
            <person name="Tunlid A."/>
            <person name="Henrissat B."/>
            <person name="Grigoriev I.V."/>
            <person name="Hibbett D.S."/>
            <person name="Martin F."/>
        </authorList>
    </citation>
    <scope>NUCLEOTIDE SEQUENCE [LARGE SCALE GENOMIC DNA]</scope>
    <source>
        <strain evidence="6">Zn</strain>
    </source>
</reference>
<dbReference type="PROSITE" id="PS50048">
    <property type="entry name" value="ZN2_CY6_FUNGAL_2"/>
    <property type="match status" value="1"/>
</dbReference>
<feature type="domain" description="Zn(2)-C6 fungal-type" evidence="4">
    <location>
        <begin position="10"/>
        <end position="40"/>
    </location>
</feature>
<dbReference type="Proteomes" id="UP000054321">
    <property type="component" value="Unassembled WGS sequence"/>
</dbReference>
<keyword evidence="6" id="KW-1185">Reference proteome</keyword>
<dbReference type="CDD" id="cd00067">
    <property type="entry name" value="GAL4"/>
    <property type="match status" value="1"/>
</dbReference>
<organism evidence="5 6">
    <name type="scientific">Oidiodendron maius (strain Zn)</name>
    <dbReference type="NCBI Taxonomy" id="913774"/>
    <lineage>
        <taxon>Eukaryota</taxon>
        <taxon>Fungi</taxon>
        <taxon>Dikarya</taxon>
        <taxon>Ascomycota</taxon>
        <taxon>Pezizomycotina</taxon>
        <taxon>Leotiomycetes</taxon>
        <taxon>Leotiomycetes incertae sedis</taxon>
        <taxon>Myxotrichaceae</taxon>
        <taxon>Oidiodendron</taxon>
    </lineage>
</organism>
<keyword evidence="3" id="KW-0812">Transmembrane</keyword>
<evidence type="ECO:0000256" key="2">
    <source>
        <dbReference type="SAM" id="MobiDB-lite"/>
    </source>
</evidence>
<evidence type="ECO:0000313" key="5">
    <source>
        <dbReference type="EMBL" id="KIM93590.1"/>
    </source>
</evidence>
<dbReference type="InParanoid" id="A0A0C3GBQ1"/>
<feature type="compositionally biased region" description="Basic and acidic residues" evidence="2">
    <location>
        <begin position="419"/>
        <end position="434"/>
    </location>
</feature>
<protein>
    <recommendedName>
        <fullName evidence="4">Zn(2)-C6 fungal-type domain-containing protein</fullName>
    </recommendedName>
</protein>
<dbReference type="InterPro" id="IPR001138">
    <property type="entry name" value="Zn2Cys6_DnaBD"/>
</dbReference>
<keyword evidence="3" id="KW-1133">Transmembrane helix</keyword>
<evidence type="ECO:0000256" key="1">
    <source>
        <dbReference type="ARBA" id="ARBA00023242"/>
    </source>
</evidence>
<dbReference type="GO" id="GO:0000981">
    <property type="term" value="F:DNA-binding transcription factor activity, RNA polymerase II-specific"/>
    <property type="evidence" value="ECO:0007669"/>
    <property type="project" value="InterPro"/>
</dbReference>
<keyword evidence="1" id="KW-0539">Nucleus</keyword>
<accession>A0A0C3GBQ1</accession>
<dbReference type="EMBL" id="KN832894">
    <property type="protein sequence ID" value="KIM93590.1"/>
    <property type="molecule type" value="Genomic_DNA"/>
</dbReference>
<keyword evidence="3" id="KW-0472">Membrane</keyword>
<reference evidence="5 6" key="1">
    <citation type="submission" date="2014-04" db="EMBL/GenBank/DDBJ databases">
        <authorList>
            <consortium name="DOE Joint Genome Institute"/>
            <person name="Kuo A."/>
            <person name="Martino E."/>
            <person name="Perotto S."/>
            <person name="Kohler A."/>
            <person name="Nagy L.G."/>
            <person name="Floudas D."/>
            <person name="Copeland A."/>
            <person name="Barry K.W."/>
            <person name="Cichocki N."/>
            <person name="Veneault-Fourrey C."/>
            <person name="LaButti K."/>
            <person name="Lindquist E.A."/>
            <person name="Lipzen A."/>
            <person name="Lundell T."/>
            <person name="Morin E."/>
            <person name="Murat C."/>
            <person name="Sun H."/>
            <person name="Tunlid A."/>
            <person name="Henrissat B."/>
            <person name="Grigoriev I.V."/>
            <person name="Hibbett D.S."/>
            <person name="Martin F."/>
            <person name="Nordberg H.P."/>
            <person name="Cantor M.N."/>
            <person name="Hua S.X."/>
        </authorList>
    </citation>
    <scope>NUCLEOTIDE SEQUENCE [LARGE SCALE GENOMIC DNA]</scope>
    <source>
        <strain evidence="5 6">Zn</strain>
    </source>
</reference>
<feature type="region of interest" description="Disordered" evidence="2">
    <location>
        <begin position="411"/>
        <end position="434"/>
    </location>
</feature>
<dbReference type="PANTHER" id="PTHR38111:SF11">
    <property type="entry name" value="TRANSCRIPTION FACTOR DOMAIN-CONTAINING PROTEIN-RELATED"/>
    <property type="match status" value="1"/>
</dbReference>
<evidence type="ECO:0000313" key="6">
    <source>
        <dbReference type="Proteomes" id="UP000054321"/>
    </source>
</evidence>
<dbReference type="HOGENOM" id="CLU_021599_2_0_1"/>
<dbReference type="PANTHER" id="PTHR38111">
    <property type="entry name" value="ZN(2)-C6 FUNGAL-TYPE DOMAIN-CONTAINING PROTEIN-RELATED"/>
    <property type="match status" value="1"/>
</dbReference>
<dbReference type="GO" id="GO:0008270">
    <property type="term" value="F:zinc ion binding"/>
    <property type="evidence" value="ECO:0007669"/>
    <property type="project" value="InterPro"/>
</dbReference>
<dbReference type="SUPFAM" id="SSF57701">
    <property type="entry name" value="Zn2/Cys6 DNA-binding domain"/>
    <property type="match status" value="1"/>
</dbReference>
<gene>
    <name evidence="5" type="ORF">OIDMADRAFT_184729</name>
</gene>
<dbReference type="Pfam" id="PF00172">
    <property type="entry name" value="Zn_clus"/>
    <property type="match status" value="1"/>
</dbReference>
<feature type="transmembrane region" description="Helical" evidence="3">
    <location>
        <begin position="376"/>
        <end position="396"/>
    </location>
</feature>